<protein>
    <submittedName>
        <fullName evidence="3">Transposase</fullName>
    </submittedName>
</protein>
<dbReference type="Pfam" id="PF13340">
    <property type="entry name" value="DUF4096"/>
    <property type="match status" value="1"/>
</dbReference>
<dbReference type="EMBL" id="JABFJW010000188">
    <property type="protein sequence ID" value="NOK11872.1"/>
    <property type="molecule type" value="Genomic_DNA"/>
</dbReference>
<evidence type="ECO:0000259" key="2">
    <source>
        <dbReference type="Pfam" id="PF13340"/>
    </source>
</evidence>
<feature type="region of interest" description="Disordered" evidence="1">
    <location>
        <begin position="13"/>
        <end position="33"/>
    </location>
</feature>
<evidence type="ECO:0000313" key="4">
    <source>
        <dbReference type="Proteomes" id="UP000528460"/>
    </source>
</evidence>
<feature type="domain" description="Insertion element IS402-like" evidence="2">
    <location>
        <begin position="13"/>
        <end position="78"/>
    </location>
</feature>
<dbReference type="InterPro" id="IPR025161">
    <property type="entry name" value="IS402-like_dom"/>
</dbReference>
<accession>A0A7Y4JX81</accession>
<proteinExistence type="predicted"/>
<reference evidence="3 4" key="1">
    <citation type="submission" date="2020-05" db="EMBL/GenBank/DDBJ databases">
        <authorList>
            <person name="Whitworth D."/>
        </authorList>
    </citation>
    <scope>NUCLEOTIDE SEQUENCE [LARGE SCALE GENOMIC DNA]</scope>
    <source>
        <strain evidence="3 4">CA046A</strain>
    </source>
</reference>
<evidence type="ECO:0000313" key="3">
    <source>
        <dbReference type="EMBL" id="NOK11872.1"/>
    </source>
</evidence>
<comment type="caution">
    <text evidence="3">The sequence shown here is derived from an EMBL/GenBank/DDBJ whole genome shotgun (WGS) entry which is preliminary data.</text>
</comment>
<sequence length="78" mass="8866">MVRELVPGAFSHRVAPLLPPPRPNKKLGHPRADDEAEQEAIVLGLRSGFSWEMLPCKQFGLSGMMAWRRLEEWKRTGV</sequence>
<dbReference type="Proteomes" id="UP000528460">
    <property type="component" value="Unassembled WGS sequence"/>
</dbReference>
<name>A0A7Y4JX81_9BACT</name>
<organism evidence="3 4">
    <name type="scientific">Corallococcus exercitus</name>
    <dbReference type="NCBI Taxonomy" id="2316736"/>
    <lineage>
        <taxon>Bacteria</taxon>
        <taxon>Pseudomonadati</taxon>
        <taxon>Myxococcota</taxon>
        <taxon>Myxococcia</taxon>
        <taxon>Myxococcales</taxon>
        <taxon>Cystobacterineae</taxon>
        <taxon>Myxococcaceae</taxon>
        <taxon>Corallococcus</taxon>
    </lineage>
</organism>
<evidence type="ECO:0000256" key="1">
    <source>
        <dbReference type="SAM" id="MobiDB-lite"/>
    </source>
</evidence>
<gene>
    <name evidence="3" type="ORF">HNS30_22790</name>
</gene>
<dbReference type="RefSeq" id="WP_171417875.1">
    <property type="nucleotide sequence ID" value="NZ_JABFJW010000188.1"/>
</dbReference>
<dbReference type="AlphaFoldDB" id="A0A7Y4JX81"/>